<protein>
    <submittedName>
        <fullName evidence="1">Uncharacterized protein</fullName>
    </submittedName>
</protein>
<sequence length="71" mass="8460">MMCVFLVCVHSITSRNNVLISNFWGGFRWQNEYPWCNIQVKSKHFSTVFKKIERNKQKVTKKGGFLRKTSF</sequence>
<evidence type="ECO:0000313" key="2">
    <source>
        <dbReference type="Proteomes" id="UP000478052"/>
    </source>
</evidence>
<accession>A0A6G0ZFQ0</accession>
<name>A0A6G0ZFQ0_APHCR</name>
<keyword evidence="2" id="KW-1185">Reference proteome</keyword>
<dbReference type="EMBL" id="VUJU01000515">
    <property type="protein sequence ID" value="KAF0769885.1"/>
    <property type="molecule type" value="Genomic_DNA"/>
</dbReference>
<gene>
    <name evidence="1" type="ORF">FWK35_00013475</name>
</gene>
<evidence type="ECO:0000313" key="1">
    <source>
        <dbReference type="EMBL" id="KAF0769885.1"/>
    </source>
</evidence>
<comment type="caution">
    <text evidence="1">The sequence shown here is derived from an EMBL/GenBank/DDBJ whole genome shotgun (WGS) entry which is preliminary data.</text>
</comment>
<organism evidence="1 2">
    <name type="scientific">Aphis craccivora</name>
    <name type="common">Cowpea aphid</name>
    <dbReference type="NCBI Taxonomy" id="307492"/>
    <lineage>
        <taxon>Eukaryota</taxon>
        <taxon>Metazoa</taxon>
        <taxon>Ecdysozoa</taxon>
        <taxon>Arthropoda</taxon>
        <taxon>Hexapoda</taxon>
        <taxon>Insecta</taxon>
        <taxon>Pterygota</taxon>
        <taxon>Neoptera</taxon>
        <taxon>Paraneoptera</taxon>
        <taxon>Hemiptera</taxon>
        <taxon>Sternorrhyncha</taxon>
        <taxon>Aphidomorpha</taxon>
        <taxon>Aphidoidea</taxon>
        <taxon>Aphididae</taxon>
        <taxon>Aphidini</taxon>
        <taxon>Aphis</taxon>
        <taxon>Aphis</taxon>
    </lineage>
</organism>
<dbReference type="Proteomes" id="UP000478052">
    <property type="component" value="Unassembled WGS sequence"/>
</dbReference>
<dbReference type="AlphaFoldDB" id="A0A6G0ZFQ0"/>
<proteinExistence type="predicted"/>
<reference evidence="1 2" key="1">
    <citation type="submission" date="2019-08" db="EMBL/GenBank/DDBJ databases">
        <title>Whole genome of Aphis craccivora.</title>
        <authorList>
            <person name="Voronova N.V."/>
            <person name="Shulinski R.S."/>
            <person name="Bandarenka Y.V."/>
            <person name="Zhorov D.G."/>
            <person name="Warner D."/>
        </authorList>
    </citation>
    <scope>NUCLEOTIDE SEQUENCE [LARGE SCALE GENOMIC DNA]</scope>
    <source>
        <strain evidence="1">180601</strain>
        <tissue evidence="1">Whole Body</tissue>
    </source>
</reference>